<dbReference type="InterPro" id="IPR013096">
    <property type="entry name" value="Cupin_2"/>
</dbReference>
<proteinExistence type="predicted"/>
<reference evidence="2 3" key="4">
    <citation type="journal article" date="2009" name="Appl. Environ. Microbiol.">
        <title>Comparative genome-wide transcriptional profiling of Azorhizobium caulinodans ORS571 grown under free-living and symbiotic conditions.</title>
        <authorList>
            <person name="Tsukada S."/>
            <person name="Aono T."/>
            <person name="Akiba N."/>
            <person name="Lee KB."/>
            <person name="Liu CT."/>
            <person name="Toyazaki H."/>
            <person name="Oyaizu H."/>
        </authorList>
    </citation>
    <scope>NUCLEOTIDE SEQUENCE [LARGE SCALE GENOMIC DNA]</scope>
    <source>
        <strain evidence="3">ATCC 43989 / DSM 5975 / JCM 20966 / LMG 6465 / NBRC 14845 / NCIMB 13405 / ORS 571</strain>
    </source>
</reference>
<reference evidence="2 3" key="1">
    <citation type="journal article" date="2007" name="Appl. Environ. Microbiol.">
        <title>Rhizobial factors required for stem nodule maturation and maintenance in Sesbania rostrata-Azorhizobium caulinodans ORS571 symbiosis.</title>
        <authorList>
            <person name="Suzuki S."/>
            <person name="Aono T."/>
            <person name="Lee KB."/>
            <person name="Suzuki T."/>
            <person name="Liu CT."/>
            <person name="Miwa H."/>
            <person name="Wakao S."/>
            <person name="Iki T."/>
            <person name="Oyaizu H."/>
        </authorList>
    </citation>
    <scope>NUCLEOTIDE SEQUENCE [LARGE SCALE GENOMIC DNA]</scope>
    <source>
        <strain evidence="3">ATCC 43989 / DSM 5975 / JCM 20966 / LMG 6465 / NBRC 14845 / NCIMB 13405 / ORS 571</strain>
    </source>
</reference>
<reference evidence="2 3" key="3">
    <citation type="journal article" date="2008" name="BMC Genomics">
        <title>The genome of the versatile nitrogen fixer Azorhizobium caulinodans ORS571.</title>
        <authorList>
            <person name="Lee KB."/>
            <person name="Backer P.D."/>
            <person name="Aono T."/>
            <person name="Liu CT."/>
            <person name="Suzuki S."/>
            <person name="Suzuki T."/>
            <person name="Kaneko T."/>
            <person name="Yamada M."/>
            <person name="Tabata S."/>
            <person name="Kupfer D.M."/>
            <person name="Najar F.Z."/>
            <person name="Wiley G.B."/>
            <person name="Roe B."/>
            <person name="Binnewies T.T."/>
            <person name="Ussery D.W."/>
            <person name="D'Haeze W."/>
            <person name="Herder J.D."/>
            <person name="Gevers D."/>
            <person name="Vereecke D."/>
            <person name="Holsters M."/>
            <person name="Oyaizu H."/>
        </authorList>
    </citation>
    <scope>NUCLEOTIDE SEQUENCE [LARGE SCALE GENOMIC DNA]</scope>
    <source>
        <strain evidence="3">ATCC 43989 / DSM 5975 / JCM 20966 / LMG 6465 / NBRC 14845 / NCIMB 13405 / ORS 571</strain>
    </source>
</reference>
<evidence type="ECO:0000313" key="3">
    <source>
        <dbReference type="Proteomes" id="UP000000270"/>
    </source>
</evidence>
<accession>A8IN37</accession>
<evidence type="ECO:0000313" key="2">
    <source>
        <dbReference type="EMBL" id="BAF89697.1"/>
    </source>
</evidence>
<dbReference type="InterPro" id="IPR047263">
    <property type="entry name" value="HNL-like_cupin"/>
</dbReference>
<dbReference type="RefSeq" id="WP_012172222.1">
    <property type="nucleotide sequence ID" value="NC_009937.1"/>
</dbReference>
<dbReference type="AlphaFoldDB" id="A8IN37"/>
<dbReference type="InterPro" id="IPR014710">
    <property type="entry name" value="RmlC-like_jellyroll"/>
</dbReference>
<dbReference type="PANTHER" id="PTHR43698:SF1">
    <property type="entry name" value="BLL4564 PROTEIN"/>
    <property type="match status" value="1"/>
</dbReference>
<dbReference type="EMBL" id="AP009384">
    <property type="protein sequence ID" value="BAF89697.1"/>
    <property type="molecule type" value="Genomic_DNA"/>
</dbReference>
<protein>
    <recommendedName>
        <fullName evidence="1">Cupin type-2 domain-containing protein</fullName>
    </recommendedName>
</protein>
<keyword evidence="3" id="KW-1185">Reference proteome</keyword>
<dbReference type="eggNOG" id="COG1917">
    <property type="taxonomic scope" value="Bacteria"/>
</dbReference>
<reference evidence="2 3" key="5">
    <citation type="journal article" date="2010" name="Appl. Environ. Microbiol.">
        <title>phrR-like gene praR of Azorhizobium caulinodans ORS571 is essential for symbiosis with Sesbania rostrata and is involved in expression of reb genes.</title>
        <authorList>
            <person name="Akiba N."/>
            <person name="Aono T."/>
            <person name="Toyazaki H."/>
            <person name="Sato S."/>
            <person name="Oyaizu H."/>
        </authorList>
    </citation>
    <scope>NUCLEOTIDE SEQUENCE [LARGE SCALE GENOMIC DNA]</scope>
    <source>
        <strain evidence="3">ATCC 43989 / DSM 5975 / JCM 20966 / LMG 6465 / NBRC 14845 / NCIMB 13405 / ORS 571</strain>
    </source>
</reference>
<sequence length="141" mass="15211">MSGPSPENIACPAELTIHEAGTSVTLSPEGIASGRFWVEMLLSSQVDDEMTAMRCFLPPGVITHWHSHPRGQLLFVLDGRGQVQREGGPVIEVRAGDSVWFAPGERHWHGATPDCTFSYFCAQAVSGGTAVHWAEAPEAAR</sequence>
<dbReference type="HOGENOM" id="CLU_072993_1_5_5"/>
<dbReference type="SUPFAM" id="SSF51182">
    <property type="entry name" value="RmlC-like cupins"/>
    <property type="match status" value="1"/>
</dbReference>
<dbReference type="Pfam" id="PF07883">
    <property type="entry name" value="Cupin_2"/>
    <property type="match status" value="1"/>
</dbReference>
<dbReference type="PANTHER" id="PTHR43698">
    <property type="entry name" value="RIBD C-TERMINAL DOMAIN CONTAINING PROTEIN"/>
    <property type="match status" value="1"/>
</dbReference>
<evidence type="ECO:0000259" key="1">
    <source>
        <dbReference type="Pfam" id="PF07883"/>
    </source>
</evidence>
<organism evidence="2 3">
    <name type="scientific">Azorhizobium caulinodans (strain ATCC 43989 / DSM 5975 / JCM 20966 / LMG 6465 / NBRC 14845 / NCIMB 13405 / ORS 571)</name>
    <dbReference type="NCBI Taxonomy" id="438753"/>
    <lineage>
        <taxon>Bacteria</taxon>
        <taxon>Pseudomonadati</taxon>
        <taxon>Pseudomonadota</taxon>
        <taxon>Alphaproteobacteria</taxon>
        <taxon>Hyphomicrobiales</taxon>
        <taxon>Xanthobacteraceae</taxon>
        <taxon>Azorhizobium</taxon>
    </lineage>
</organism>
<dbReference type="STRING" id="438753.AZC_3699"/>
<name>A8IN37_AZOC5</name>
<dbReference type="Gene3D" id="2.60.120.10">
    <property type="entry name" value="Jelly Rolls"/>
    <property type="match status" value="1"/>
</dbReference>
<feature type="domain" description="Cupin type-2" evidence="1">
    <location>
        <begin position="56"/>
        <end position="113"/>
    </location>
</feature>
<reference evidence="3" key="2">
    <citation type="submission" date="2007-04" db="EMBL/GenBank/DDBJ databases">
        <title>Complete genome sequence of the nitrogen-fixing bacterium Azorhizobium caulinodans ORS571.</title>
        <authorList>
            <person name="Lee K.B."/>
            <person name="Backer P.D."/>
            <person name="Aono T."/>
            <person name="Liu C.T."/>
            <person name="Suzuki S."/>
            <person name="Suzuki T."/>
            <person name="Kaneko T."/>
            <person name="Yamada M."/>
            <person name="Tabata S."/>
            <person name="Kupfer D.M."/>
            <person name="Najar F.Z."/>
            <person name="Wiley G.B."/>
            <person name="Roe B."/>
            <person name="Binnewies T."/>
            <person name="Ussery D."/>
            <person name="Vereecke D."/>
            <person name="Gevers D."/>
            <person name="Holsters M."/>
            <person name="Oyaizu H."/>
        </authorList>
    </citation>
    <scope>NUCLEOTIDE SEQUENCE [LARGE SCALE GENOMIC DNA]</scope>
    <source>
        <strain evidence="3">ATCC 43989 / DSM 5975 / JCM 20966 / LMG 6465 / NBRC 14845 / NCIMB 13405 / ORS 571</strain>
    </source>
</reference>
<dbReference type="KEGG" id="azc:AZC_3699"/>
<dbReference type="Proteomes" id="UP000000270">
    <property type="component" value="Chromosome"/>
</dbReference>
<dbReference type="InterPro" id="IPR011051">
    <property type="entry name" value="RmlC_Cupin_sf"/>
</dbReference>
<gene>
    <name evidence="2" type="ordered locus">AZC_3699</name>
</gene>
<dbReference type="CDD" id="cd02233">
    <property type="entry name" value="cupin_HNL-like"/>
    <property type="match status" value="1"/>
</dbReference>
<reference evidence="2 3" key="6">
    <citation type="journal article" date="2011" name="Appl. Environ. Microbiol.">
        <title>Involvement of the azorhizobial chromosome partition gene (parA) in the onset of bacteroid differentiation during Sesbania rostrata stem nodule development.</title>
        <authorList>
            <person name="Liu CT."/>
            <person name="Lee KB."/>
            <person name="Wang YS."/>
            <person name="Peng MH."/>
            <person name="Lee KT."/>
            <person name="Suzuki S."/>
            <person name="Suzuki T."/>
            <person name="Oyaizu H."/>
        </authorList>
    </citation>
    <scope>NUCLEOTIDE SEQUENCE [LARGE SCALE GENOMIC DNA]</scope>
    <source>
        <strain evidence="3">ATCC 43989 / DSM 5975 / JCM 20966 / LMG 6465 / NBRC 14845 / NCIMB 13405 / ORS 571</strain>
    </source>
</reference>